<protein>
    <submittedName>
        <fullName evidence="1">Uncharacterized protein</fullName>
    </submittedName>
</protein>
<dbReference type="InterPro" id="IPR036689">
    <property type="entry name" value="ESAT-6-like_sf"/>
</dbReference>
<gene>
    <name evidence="1" type="ORF">EHYA_02073</name>
</gene>
<comment type="caution">
    <text evidence="1">The sequence shown here is derived from an EMBL/GenBank/DDBJ whole genome shotgun (WGS) entry which is preliminary data.</text>
</comment>
<accession>A0A401YIJ7</accession>
<dbReference type="Gene3D" id="1.10.287.1060">
    <property type="entry name" value="ESAT-6-like"/>
    <property type="match status" value="1"/>
</dbReference>
<dbReference type="EMBL" id="BIFH01000015">
    <property type="protein sequence ID" value="GCD94407.1"/>
    <property type="molecule type" value="Genomic_DNA"/>
</dbReference>
<evidence type="ECO:0000313" key="1">
    <source>
        <dbReference type="EMBL" id="GCD94407.1"/>
    </source>
</evidence>
<reference evidence="1 2" key="1">
    <citation type="submission" date="2018-12" db="EMBL/GenBank/DDBJ databases">
        <title>Draft genome sequence of Embleya hyalina NBRC 13850T.</title>
        <authorList>
            <person name="Komaki H."/>
            <person name="Hosoyama A."/>
            <person name="Kimura A."/>
            <person name="Ichikawa N."/>
            <person name="Tamura T."/>
        </authorList>
    </citation>
    <scope>NUCLEOTIDE SEQUENCE [LARGE SCALE GENOMIC DNA]</scope>
    <source>
        <strain evidence="1 2">NBRC 13850</strain>
    </source>
</reference>
<organism evidence="1 2">
    <name type="scientific">Embleya hyalina</name>
    <dbReference type="NCBI Taxonomy" id="516124"/>
    <lineage>
        <taxon>Bacteria</taxon>
        <taxon>Bacillati</taxon>
        <taxon>Actinomycetota</taxon>
        <taxon>Actinomycetes</taxon>
        <taxon>Kitasatosporales</taxon>
        <taxon>Streptomycetaceae</taxon>
        <taxon>Embleya</taxon>
    </lineage>
</organism>
<sequence length="120" mass="12376">MSDYGDPGRVEAIAAELAGAAKRVPPVSTAVDWRGGAAEAFAARAQVWRRECAATEPAVLAVVEALRAHAAAIRAALGRIAANERAAREKAVSGAPGADAAERFPASGSAAWLDERWAAR</sequence>
<evidence type="ECO:0000313" key="2">
    <source>
        <dbReference type="Proteomes" id="UP000286931"/>
    </source>
</evidence>
<name>A0A401YIJ7_9ACTN</name>
<dbReference type="OrthoDB" id="9957343at2"/>
<dbReference type="RefSeq" id="WP_126636572.1">
    <property type="nucleotide sequence ID" value="NZ_BIFH01000015.1"/>
</dbReference>
<dbReference type="Proteomes" id="UP000286931">
    <property type="component" value="Unassembled WGS sequence"/>
</dbReference>
<proteinExistence type="predicted"/>
<dbReference type="SUPFAM" id="SSF140453">
    <property type="entry name" value="EsxAB dimer-like"/>
    <property type="match status" value="1"/>
</dbReference>
<dbReference type="AlphaFoldDB" id="A0A401YIJ7"/>
<keyword evidence="2" id="KW-1185">Reference proteome</keyword>